<protein>
    <recommendedName>
        <fullName evidence="3">Reverse transcriptase domain-containing protein</fullName>
    </recommendedName>
</protein>
<name>A0A061A8I2_ONCMY</name>
<evidence type="ECO:0000313" key="2">
    <source>
        <dbReference type="Proteomes" id="UP000193380"/>
    </source>
</evidence>
<dbReference type="STRING" id="8022.A0A061A8I2"/>
<dbReference type="PANTHER" id="PTHR31635">
    <property type="entry name" value="REVERSE TRANSCRIPTASE DOMAIN-CONTAINING PROTEIN-RELATED"/>
    <property type="match status" value="1"/>
</dbReference>
<dbReference type="EMBL" id="FR972805">
    <property type="protein sequence ID" value="CDR15625.1"/>
    <property type="molecule type" value="Genomic_DNA"/>
</dbReference>
<dbReference type="PaxDb" id="8022-A0A061A8I2"/>
<reference evidence="1" key="2">
    <citation type="submission" date="2014-03" db="EMBL/GenBank/DDBJ databases">
        <authorList>
            <person name="Genoscope - CEA"/>
        </authorList>
    </citation>
    <scope>NUCLEOTIDE SEQUENCE</scope>
</reference>
<evidence type="ECO:0000313" key="1">
    <source>
        <dbReference type="EMBL" id="CDR15625.1"/>
    </source>
</evidence>
<sequence>MRFVRQKLYEHGDKPGKYLAYLAKKRADSPSIATITDSDGNHLYENKLISDSFKTFYTNLYASELPNDAPKLMENLFCKIELLTISKEQRSLLNAPITKEEIMFAIKNLQNGKAPGPDGFCSEFYKEFHGLILEPLRDMFNHSFSNDQLPQTLREANISLILKKGKCP</sequence>
<organism evidence="1 2">
    <name type="scientific">Oncorhynchus mykiss</name>
    <name type="common">Rainbow trout</name>
    <name type="synonym">Salmo gairdneri</name>
    <dbReference type="NCBI Taxonomy" id="8022"/>
    <lineage>
        <taxon>Eukaryota</taxon>
        <taxon>Metazoa</taxon>
        <taxon>Chordata</taxon>
        <taxon>Craniata</taxon>
        <taxon>Vertebrata</taxon>
        <taxon>Euteleostomi</taxon>
        <taxon>Actinopterygii</taxon>
        <taxon>Neopterygii</taxon>
        <taxon>Teleostei</taxon>
        <taxon>Protacanthopterygii</taxon>
        <taxon>Salmoniformes</taxon>
        <taxon>Salmonidae</taxon>
        <taxon>Salmoninae</taxon>
        <taxon>Oncorhynchus</taxon>
    </lineage>
</organism>
<dbReference type="AlphaFoldDB" id="A0A061A8I2"/>
<reference evidence="1" key="1">
    <citation type="journal article" date="2014" name="Nat. Commun.">
        <title>The rainbow trout genome provides novel insights into evolution after whole-genome duplication in vertebrates.</title>
        <authorList>
            <person name="Berthelot C."/>
            <person name="Brunet F."/>
            <person name="Chalopin D."/>
            <person name="Juanchich A."/>
            <person name="Bernard M."/>
            <person name="Noel B."/>
            <person name="Bento P."/>
            <person name="Da Silva C."/>
            <person name="Labadie K."/>
            <person name="Alberti A."/>
            <person name="Aury J.M."/>
            <person name="Louis A."/>
            <person name="Dehais P."/>
            <person name="Bardou P."/>
            <person name="Montfort J."/>
            <person name="Klopp C."/>
            <person name="Cabau C."/>
            <person name="Gaspin C."/>
            <person name="Thorgaard G.H."/>
            <person name="Boussaha M."/>
            <person name="Quillet E."/>
            <person name="Guyomard R."/>
            <person name="Galiana D."/>
            <person name="Bobe J."/>
            <person name="Volff J.N."/>
            <person name="Genet C."/>
            <person name="Wincker P."/>
            <person name="Jaillon O."/>
            <person name="Roest Crollius H."/>
            <person name="Guiguen Y."/>
        </authorList>
    </citation>
    <scope>NUCLEOTIDE SEQUENCE [LARGE SCALE GENOMIC DNA]</scope>
</reference>
<proteinExistence type="predicted"/>
<accession>A0A061A8I2</accession>
<dbReference type="Proteomes" id="UP000193380">
    <property type="component" value="Unassembled WGS sequence"/>
</dbReference>
<gene>
    <name evidence="1" type="ORF">GSONMT00059580001</name>
</gene>
<evidence type="ECO:0008006" key="3">
    <source>
        <dbReference type="Google" id="ProtNLM"/>
    </source>
</evidence>
<dbReference type="PANTHER" id="PTHR31635:SF196">
    <property type="entry name" value="REVERSE TRANSCRIPTASE DOMAIN-CONTAINING PROTEIN-RELATED"/>
    <property type="match status" value="1"/>
</dbReference>